<protein>
    <submittedName>
        <fullName evidence="3">Hpt domain-containing protein</fullName>
    </submittedName>
</protein>
<organism evidence="3 4">
    <name type="scientific">Blautia faecis</name>
    <dbReference type="NCBI Taxonomy" id="871665"/>
    <lineage>
        <taxon>Bacteria</taxon>
        <taxon>Bacillati</taxon>
        <taxon>Bacillota</taxon>
        <taxon>Clostridia</taxon>
        <taxon>Lachnospirales</taxon>
        <taxon>Lachnospiraceae</taxon>
        <taxon>Blautia</taxon>
    </lineage>
</organism>
<evidence type="ECO:0000313" key="4">
    <source>
        <dbReference type="Proteomes" id="UP001644719"/>
    </source>
</evidence>
<feature type="modified residue" description="Phosphohistidine" evidence="1">
    <location>
        <position position="60"/>
    </location>
</feature>
<dbReference type="InterPro" id="IPR036641">
    <property type="entry name" value="HPT_dom_sf"/>
</dbReference>
<dbReference type="Pfam" id="PF01627">
    <property type="entry name" value="Hpt"/>
    <property type="match status" value="1"/>
</dbReference>
<dbReference type="Proteomes" id="UP001644719">
    <property type="component" value="Unassembled WGS sequence"/>
</dbReference>
<dbReference type="RefSeq" id="WP_173770208.1">
    <property type="nucleotide sequence ID" value="NZ_JAAITS010000055.1"/>
</dbReference>
<comment type="caution">
    <text evidence="3">The sequence shown here is derived from an EMBL/GenBank/DDBJ whole genome shotgun (WGS) entry which is preliminary data.</text>
</comment>
<keyword evidence="4" id="KW-1185">Reference proteome</keyword>
<dbReference type="CDD" id="cd00088">
    <property type="entry name" value="HPT"/>
    <property type="match status" value="1"/>
</dbReference>
<evidence type="ECO:0000256" key="1">
    <source>
        <dbReference type="PROSITE-ProRule" id="PRU00110"/>
    </source>
</evidence>
<name>A0ABX2HA58_9FIRM</name>
<dbReference type="EMBL" id="JAAITS010000055">
    <property type="protein sequence ID" value="NSG86958.1"/>
    <property type="molecule type" value="Genomic_DNA"/>
</dbReference>
<dbReference type="PROSITE" id="PS50894">
    <property type="entry name" value="HPT"/>
    <property type="match status" value="1"/>
</dbReference>
<dbReference type="InterPro" id="IPR008207">
    <property type="entry name" value="Sig_transdc_His_kin_Hpt_dom"/>
</dbReference>
<dbReference type="Gene3D" id="1.20.120.160">
    <property type="entry name" value="HPT domain"/>
    <property type="match status" value="1"/>
</dbReference>
<keyword evidence="1" id="KW-0597">Phosphoprotein</keyword>
<reference evidence="3 4" key="1">
    <citation type="journal article" date="2020" name="Cell Host Microbe">
        <title>Functional and Genomic Variation between Human-Derived Isolates of Lachnospiraceae Reveals Inter- and Intra-Species Diversity.</title>
        <authorList>
            <person name="Sorbara M.T."/>
            <person name="Littmann E.R."/>
            <person name="Fontana E."/>
            <person name="Moody T.U."/>
            <person name="Kohout C.E."/>
            <person name="Gjonbalaj M."/>
            <person name="Eaton V."/>
            <person name="Seok R."/>
            <person name="Leiner I.M."/>
            <person name="Pamer E.G."/>
        </authorList>
    </citation>
    <scope>NUCLEOTIDE SEQUENCE [LARGE SCALE GENOMIC DNA]</scope>
    <source>
        <strain evidence="3 4">MSK.17.74</strain>
    </source>
</reference>
<accession>A0ABX2HA58</accession>
<evidence type="ECO:0000313" key="3">
    <source>
        <dbReference type="EMBL" id="NSG86958.1"/>
    </source>
</evidence>
<evidence type="ECO:0000259" key="2">
    <source>
        <dbReference type="PROSITE" id="PS50894"/>
    </source>
</evidence>
<proteinExistence type="predicted"/>
<feature type="domain" description="HPt" evidence="2">
    <location>
        <begin position="21"/>
        <end position="114"/>
    </location>
</feature>
<sequence>MTIKECYEKVGSDYDGVLKRLGSEALVKRFAVKFLNDPSFQELTDGLAAQDGEKAFRAAHTLKGVCLNLGFTELYKVSAELTEVLRGRETAGSDELYAQVKEQYTSLTEAIRELAGN</sequence>
<dbReference type="SUPFAM" id="SSF47226">
    <property type="entry name" value="Histidine-containing phosphotransfer domain, HPT domain"/>
    <property type="match status" value="1"/>
</dbReference>
<gene>
    <name evidence="3" type="ORF">G5B17_16445</name>
</gene>